<dbReference type="AlphaFoldDB" id="A0A1G6MZU6"/>
<evidence type="ECO:0000313" key="2">
    <source>
        <dbReference type="Proteomes" id="UP000199417"/>
    </source>
</evidence>
<dbReference type="EMBL" id="FNAB01000001">
    <property type="protein sequence ID" value="SDC60496.1"/>
    <property type="molecule type" value="Genomic_DNA"/>
</dbReference>
<protein>
    <submittedName>
        <fullName evidence="1">Uncharacterized protein</fullName>
    </submittedName>
</protein>
<reference evidence="1 2" key="1">
    <citation type="submission" date="2016-10" db="EMBL/GenBank/DDBJ databases">
        <authorList>
            <person name="de Groot N.N."/>
        </authorList>
    </citation>
    <scope>NUCLEOTIDE SEQUENCE [LARGE SCALE GENOMIC DNA]</scope>
    <source>
        <strain evidence="1 2">JCM 11308</strain>
    </source>
</reference>
<gene>
    <name evidence="1" type="ORF">SAMN05444580_101356</name>
</gene>
<sequence length="49" mass="5361">MMTGAVVRMRATSATMATAFMLLSDDVRCSFDMASTLWACRRLGVTRNG</sequence>
<organism evidence="1 2">
    <name type="scientific">Rhodococcus tukisamuensis</name>
    <dbReference type="NCBI Taxonomy" id="168276"/>
    <lineage>
        <taxon>Bacteria</taxon>
        <taxon>Bacillati</taxon>
        <taxon>Actinomycetota</taxon>
        <taxon>Actinomycetes</taxon>
        <taxon>Mycobacteriales</taxon>
        <taxon>Nocardiaceae</taxon>
        <taxon>Rhodococcus</taxon>
    </lineage>
</organism>
<dbReference type="Proteomes" id="UP000199417">
    <property type="component" value="Unassembled WGS sequence"/>
</dbReference>
<name>A0A1G6MZU6_9NOCA</name>
<accession>A0A1G6MZU6</accession>
<proteinExistence type="predicted"/>
<keyword evidence="2" id="KW-1185">Reference proteome</keyword>
<dbReference type="STRING" id="168276.SAMN05444580_101356"/>
<evidence type="ECO:0000313" key="1">
    <source>
        <dbReference type="EMBL" id="SDC60496.1"/>
    </source>
</evidence>